<evidence type="ECO:0000256" key="11">
    <source>
        <dbReference type="ARBA" id="ARBA00022692"/>
    </source>
</evidence>
<evidence type="ECO:0000256" key="4">
    <source>
        <dbReference type="ARBA" id="ARBA00010441"/>
    </source>
</evidence>
<comment type="subcellular location">
    <subcellularLocation>
        <location evidence="3 20">Cell inner membrane</location>
        <topology evidence="3 20">Multi-pass membrane protein</topology>
    </subcellularLocation>
</comment>
<dbReference type="Pfam" id="PF01066">
    <property type="entry name" value="CDP-OH_P_transf"/>
    <property type="match status" value="1"/>
</dbReference>
<dbReference type="InterPro" id="IPR043130">
    <property type="entry name" value="CDP-OH_PTrfase_TM_dom"/>
</dbReference>
<evidence type="ECO:0000256" key="2">
    <source>
        <dbReference type="ARBA" id="ARBA00001936"/>
    </source>
</evidence>
<keyword evidence="13 20" id="KW-0443">Lipid metabolism</keyword>
<dbReference type="Gene3D" id="1.20.120.1760">
    <property type="match status" value="1"/>
</dbReference>
<feature type="transmembrane region" description="Helical" evidence="21">
    <location>
        <begin position="12"/>
        <end position="35"/>
    </location>
</feature>
<evidence type="ECO:0000256" key="21">
    <source>
        <dbReference type="SAM" id="Phobius"/>
    </source>
</evidence>
<evidence type="ECO:0000256" key="9">
    <source>
        <dbReference type="ARBA" id="ARBA00022519"/>
    </source>
</evidence>
<evidence type="ECO:0000256" key="18">
    <source>
        <dbReference type="ARBA" id="ARBA00033321"/>
    </source>
</evidence>
<gene>
    <name evidence="22" type="ORF">LZ496_01190</name>
</gene>
<evidence type="ECO:0000313" key="23">
    <source>
        <dbReference type="Proteomes" id="UP001203410"/>
    </source>
</evidence>
<keyword evidence="7 20" id="KW-1003">Cell membrane</keyword>
<feature type="transmembrane region" description="Helical" evidence="21">
    <location>
        <begin position="156"/>
        <end position="174"/>
    </location>
</feature>
<comment type="catalytic activity">
    <reaction evidence="1 20">
        <text>a CDP-1,2-diacyl-sn-glycerol + choline = a 1,2-diacyl-sn-glycero-3-phosphocholine + CMP + H(+)</text>
        <dbReference type="Rhea" id="RHEA:14597"/>
        <dbReference type="ChEBI" id="CHEBI:15354"/>
        <dbReference type="ChEBI" id="CHEBI:15378"/>
        <dbReference type="ChEBI" id="CHEBI:57643"/>
        <dbReference type="ChEBI" id="CHEBI:58332"/>
        <dbReference type="ChEBI" id="CHEBI:60377"/>
        <dbReference type="EC" id="2.7.8.24"/>
    </reaction>
</comment>
<evidence type="ECO:0000256" key="7">
    <source>
        <dbReference type="ARBA" id="ARBA00022475"/>
    </source>
</evidence>
<evidence type="ECO:0000313" key="22">
    <source>
        <dbReference type="EMBL" id="MCL6697405.1"/>
    </source>
</evidence>
<reference evidence="22 23" key="1">
    <citation type="submission" date="2022-05" db="EMBL/GenBank/DDBJ databases">
        <authorList>
            <person name="Jo J.-H."/>
            <person name="Im W.-T."/>
        </authorList>
    </citation>
    <scope>NUCLEOTIDE SEQUENCE [LARGE SCALE GENOMIC DNA]</scope>
    <source>
        <strain evidence="22 23">NSE70-1</strain>
    </source>
</reference>
<dbReference type="InterPro" id="IPR026027">
    <property type="entry name" value="PcS"/>
</dbReference>
<evidence type="ECO:0000256" key="3">
    <source>
        <dbReference type="ARBA" id="ARBA00004429"/>
    </source>
</evidence>
<keyword evidence="23" id="KW-1185">Reference proteome</keyword>
<evidence type="ECO:0000256" key="10">
    <source>
        <dbReference type="ARBA" id="ARBA00022679"/>
    </source>
</evidence>
<dbReference type="Proteomes" id="UP001203410">
    <property type="component" value="Unassembled WGS sequence"/>
</dbReference>
<dbReference type="EC" id="2.7.8.24" evidence="5 20"/>
<evidence type="ECO:0000256" key="13">
    <source>
        <dbReference type="ARBA" id="ARBA00023098"/>
    </source>
</evidence>
<evidence type="ECO:0000256" key="8">
    <source>
        <dbReference type="ARBA" id="ARBA00022516"/>
    </source>
</evidence>
<accession>A0ABT0RQW5</accession>
<dbReference type="PIRSF" id="PIRSF000851">
    <property type="entry name" value="PcS"/>
    <property type="match status" value="1"/>
</dbReference>
<feature type="transmembrane region" description="Helical" evidence="21">
    <location>
        <begin position="212"/>
        <end position="231"/>
    </location>
</feature>
<sequence length="241" mass="26128">MDEQQRATPATARVAAWAVHLFSATGAVLALLALAAISKHEWTEAMYWLFAALVVDGVDGSFARAARVKEVVPRIDGEALDLVIDYLNYVFVPTLFMWEAGLLPNPLFLGALIQVSSLYVFARRDMKTEDGYFRGFPALWNIVALYLFAAGLPRDTAGLIVAALVLLTFAPIHFAHPFRVRDYGIWLPALAVVWSAATVAMLLPGISDAVRSPLLMLSSGAALIIVGLGLFRSMRGPLPAS</sequence>
<comment type="similarity">
    <text evidence="4 20">Belongs to the CDP-alcohol phosphatidyltransferase class-I family.</text>
</comment>
<evidence type="ECO:0000256" key="19">
    <source>
        <dbReference type="ARBA" id="ARBA00037468"/>
    </source>
</evidence>
<evidence type="ECO:0000256" key="15">
    <source>
        <dbReference type="ARBA" id="ARBA00023209"/>
    </source>
</evidence>
<comment type="cofactor">
    <cofactor evidence="2 20">
        <name>Mn(2+)</name>
        <dbReference type="ChEBI" id="CHEBI:29035"/>
    </cofactor>
</comment>
<proteinExistence type="inferred from homology"/>
<keyword evidence="16 20" id="KW-0464">Manganese</keyword>
<comment type="function">
    <text evidence="19 20">Condenses choline with CDP-diglyceride to produce phosphatidylcholine and CMP.</text>
</comment>
<evidence type="ECO:0000256" key="14">
    <source>
        <dbReference type="ARBA" id="ARBA00023136"/>
    </source>
</evidence>
<feature type="transmembrane region" description="Helical" evidence="21">
    <location>
        <begin position="104"/>
        <end position="122"/>
    </location>
</feature>
<evidence type="ECO:0000256" key="16">
    <source>
        <dbReference type="ARBA" id="ARBA00023211"/>
    </source>
</evidence>
<dbReference type="InterPro" id="IPR000462">
    <property type="entry name" value="CDP-OH_P_trans"/>
</dbReference>
<dbReference type="RefSeq" id="WP_249902778.1">
    <property type="nucleotide sequence ID" value="NZ_JAMGBA010000001.1"/>
</dbReference>
<keyword evidence="14 20" id="KW-0472">Membrane</keyword>
<feature type="transmembrane region" description="Helical" evidence="21">
    <location>
        <begin position="131"/>
        <end position="150"/>
    </location>
</feature>
<evidence type="ECO:0000256" key="20">
    <source>
        <dbReference type="PIRNR" id="PIRNR000851"/>
    </source>
</evidence>
<evidence type="ECO:0000256" key="17">
    <source>
        <dbReference type="ARBA" id="ARBA00023264"/>
    </source>
</evidence>
<comment type="caution">
    <text evidence="22">The sequence shown here is derived from an EMBL/GenBank/DDBJ whole genome shotgun (WGS) entry which is preliminary data.</text>
</comment>
<keyword evidence="15 20" id="KW-0594">Phospholipid biosynthesis</keyword>
<evidence type="ECO:0000256" key="1">
    <source>
        <dbReference type="ARBA" id="ARBA00000958"/>
    </source>
</evidence>
<dbReference type="EMBL" id="JAMGBA010000001">
    <property type="protein sequence ID" value="MCL6697405.1"/>
    <property type="molecule type" value="Genomic_DNA"/>
</dbReference>
<keyword evidence="9 20" id="KW-0997">Cell inner membrane</keyword>
<organism evidence="22 23">
    <name type="scientific">Sphingomonas caseinilyticus</name>
    <dbReference type="NCBI Taxonomy" id="2908205"/>
    <lineage>
        <taxon>Bacteria</taxon>
        <taxon>Pseudomonadati</taxon>
        <taxon>Pseudomonadota</taxon>
        <taxon>Alphaproteobacteria</taxon>
        <taxon>Sphingomonadales</taxon>
        <taxon>Sphingomonadaceae</taxon>
        <taxon>Sphingomonas</taxon>
    </lineage>
</organism>
<keyword evidence="17 20" id="KW-1208">Phospholipid metabolism</keyword>
<protein>
    <recommendedName>
        <fullName evidence="6 20">Phosphatidylcholine synthase</fullName>
        <shortName evidence="20">PC synthase</shortName>
        <shortName evidence="20">PCS</shortName>
        <ecNumber evidence="5 20">2.7.8.24</ecNumber>
    </recommendedName>
    <alternativeName>
        <fullName evidence="18 20">CDP-diglyceride-choline O-phosphatidyltransferase</fullName>
    </alternativeName>
</protein>
<keyword evidence="12 21" id="KW-1133">Transmembrane helix</keyword>
<evidence type="ECO:0000256" key="5">
    <source>
        <dbReference type="ARBA" id="ARBA00013195"/>
    </source>
</evidence>
<keyword evidence="11 21" id="KW-0812">Transmembrane</keyword>
<keyword evidence="10 20" id="KW-0808">Transferase</keyword>
<feature type="transmembrane region" description="Helical" evidence="21">
    <location>
        <begin position="186"/>
        <end position="206"/>
    </location>
</feature>
<name>A0ABT0RQW5_9SPHN</name>
<evidence type="ECO:0000256" key="12">
    <source>
        <dbReference type="ARBA" id="ARBA00022989"/>
    </source>
</evidence>
<keyword evidence="8 20" id="KW-0444">Lipid biosynthesis</keyword>
<evidence type="ECO:0000256" key="6">
    <source>
        <dbReference type="ARBA" id="ARBA00015623"/>
    </source>
</evidence>